<protein>
    <submittedName>
        <fullName evidence="6">LysR family transcriptional regulator</fullName>
    </submittedName>
</protein>
<evidence type="ECO:0000313" key="7">
    <source>
        <dbReference type="Proteomes" id="UP000298213"/>
    </source>
</evidence>
<reference evidence="6 7" key="1">
    <citation type="submission" date="2019-03" db="EMBL/GenBank/DDBJ databases">
        <title>Genome sequence of Sphingomonas sp. 17J27-24.</title>
        <authorList>
            <person name="Kim M."/>
            <person name="Maeng S."/>
            <person name="Sathiyaraj S."/>
        </authorList>
    </citation>
    <scope>NUCLEOTIDE SEQUENCE [LARGE SCALE GENOMIC DNA]</scope>
    <source>
        <strain evidence="6 7">17J27-24</strain>
    </source>
</reference>
<evidence type="ECO:0000256" key="1">
    <source>
        <dbReference type="ARBA" id="ARBA00009437"/>
    </source>
</evidence>
<evidence type="ECO:0000256" key="2">
    <source>
        <dbReference type="ARBA" id="ARBA00023015"/>
    </source>
</evidence>
<organism evidence="6 7">
    <name type="scientific">Sphingomonas parva</name>
    <dbReference type="NCBI Taxonomy" id="2555898"/>
    <lineage>
        <taxon>Bacteria</taxon>
        <taxon>Pseudomonadati</taxon>
        <taxon>Pseudomonadota</taxon>
        <taxon>Alphaproteobacteria</taxon>
        <taxon>Sphingomonadales</taxon>
        <taxon>Sphingomonadaceae</taxon>
        <taxon>Sphingomonas</taxon>
    </lineage>
</organism>
<proteinExistence type="inferred from homology"/>
<dbReference type="PANTHER" id="PTHR30537:SF74">
    <property type="entry name" value="HTH-TYPE TRANSCRIPTIONAL REGULATOR TRPI"/>
    <property type="match status" value="1"/>
</dbReference>
<dbReference type="EMBL" id="SPDV01000035">
    <property type="protein sequence ID" value="TFI57269.1"/>
    <property type="molecule type" value="Genomic_DNA"/>
</dbReference>
<evidence type="ECO:0000259" key="5">
    <source>
        <dbReference type="PROSITE" id="PS50931"/>
    </source>
</evidence>
<dbReference type="OrthoDB" id="9794694at2"/>
<dbReference type="Gene3D" id="3.40.190.10">
    <property type="entry name" value="Periplasmic binding protein-like II"/>
    <property type="match status" value="2"/>
</dbReference>
<dbReference type="GO" id="GO:0003700">
    <property type="term" value="F:DNA-binding transcription factor activity"/>
    <property type="evidence" value="ECO:0007669"/>
    <property type="project" value="InterPro"/>
</dbReference>
<dbReference type="SUPFAM" id="SSF46785">
    <property type="entry name" value="Winged helix' DNA-binding domain"/>
    <property type="match status" value="1"/>
</dbReference>
<comment type="similarity">
    <text evidence="1">Belongs to the LysR transcriptional regulatory family.</text>
</comment>
<evidence type="ECO:0000256" key="3">
    <source>
        <dbReference type="ARBA" id="ARBA00023125"/>
    </source>
</evidence>
<dbReference type="SUPFAM" id="SSF53850">
    <property type="entry name" value="Periplasmic binding protein-like II"/>
    <property type="match status" value="1"/>
</dbReference>
<name>A0A4Y8ZR10_9SPHN</name>
<dbReference type="InterPro" id="IPR005119">
    <property type="entry name" value="LysR_subst-bd"/>
</dbReference>
<dbReference type="Proteomes" id="UP000298213">
    <property type="component" value="Unassembled WGS sequence"/>
</dbReference>
<dbReference type="PROSITE" id="PS50931">
    <property type="entry name" value="HTH_LYSR"/>
    <property type="match status" value="1"/>
</dbReference>
<dbReference type="InterPro" id="IPR058163">
    <property type="entry name" value="LysR-type_TF_proteobact-type"/>
</dbReference>
<dbReference type="Gene3D" id="1.10.10.10">
    <property type="entry name" value="Winged helix-like DNA-binding domain superfamily/Winged helix DNA-binding domain"/>
    <property type="match status" value="1"/>
</dbReference>
<dbReference type="Pfam" id="PF03466">
    <property type="entry name" value="LysR_substrate"/>
    <property type="match status" value="1"/>
</dbReference>
<dbReference type="InterPro" id="IPR036390">
    <property type="entry name" value="WH_DNA-bd_sf"/>
</dbReference>
<dbReference type="Pfam" id="PF00126">
    <property type="entry name" value="HTH_1"/>
    <property type="match status" value="1"/>
</dbReference>
<dbReference type="PANTHER" id="PTHR30537">
    <property type="entry name" value="HTH-TYPE TRANSCRIPTIONAL REGULATOR"/>
    <property type="match status" value="1"/>
</dbReference>
<dbReference type="GO" id="GO:0043565">
    <property type="term" value="F:sequence-specific DNA binding"/>
    <property type="evidence" value="ECO:0007669"/>
    <property type="project" value="TreeGrafter"/>
</dbReference>
<dbReference type="PRINTS" id="PR00039">
    <property type="entry name" value="HTHLYSR"/>
</dbReference>
<sequence length="298" mass="33098">MPPLTAIEAFVQVARLGSVKEAAAALSLSSPALSRRIQALERHLGHPLFERRHQSVHLNSDGERLLSEIGPSIDALSLAMERAVGNREMMRLRLAVPSLFAMQRLMPYLPSLRELHPDLHIDLDTGANRIARLDEGLDAAIAITTEVDPSLYARRIDSNRVIAIGSRAIQDGPNAITDPAQIANTTIFLHRDMPETFSYWREAVGMPQLEPAAIDHFDAGQLILDAAAQGLGVAFMLESHLSASRDPRLVRLFDHQVESPYSYWFACRRSSLTRRPVRIFHDWLFDSLLNDSGEAVAA</sequence>
<dbReference type="InterPro" id="IPR000847">
    <property type="entry name" value="LysR_HTH_N"/>
</dbReference>
<dbReference type="GO" id="GO:0006351">
    <property type="term" value="P:DNA-templated transcription"/>
    <property type="evidence" value="ECO:0007669"/>
    <property type="project" value="TreeGrafter"/>
</dbReference>
<comment type="caution">
    <text evidence="6">The sequence shown here is derived from an EMBL/GenBank/DDBJ whole genome shotgun (WGS) entry which is preliminary data.</text>
</comment>
<gene>
    <name evidence="6" type="ORF">E2493_15985</name>
</gene>
<keyword evidence="7" id="KW-1185">Reference proteome</keyword>
<evidence type="ECO:0000256" key="4">
    <source>
        <dbReference type="ARBA" id="ARBA00023163"/>
    </source>
</evidence>
<feature type="domain" description="HTH lysR-type" evidence="5">
    <location>
        <begin position="2"/>
        <end position="59"/>
    </location>
</feature>
<keyword evidence="2" id="KW-0805">Transcription regulation</keyword>
<dbReference type="InterPro" id="IPR036388">
    <property type="entry name" value="WH-like_DNA-bd_sf"/>
</dbReference>
<keyword evidence="3" id="KW-0238">DNA-binding</keyword>
<keyword evidence="4" id="KW-0804">Transcription</keyword>
<dbReference type="AlphaFoldDB" id="A0A4Y8ZR10"/>
<accession>A0A4Y8ZR10</accession>
<evidence type="ECO:0000313" key="6">
    <source>
        <dbReference type="EMBL" id="TFI57269.1"/>
    </source>
</evidence>